<evidence type="ECO:0000313" key="3">
    <source>
        <dbReference type="Proteomes" id="UP000321629"/>
    </source>
</evidence>
<dbReference type="Proteomes" id="UP000321629">
    <property type="component" value="Unassembled WGS sequence"/>
</dbReference>
<dbReference type="RefSeq" id="WP_147555047.1">
    <property type="nucleotide sequence ID" value="NZ_VOWJ01000013.1"/>
</dbReference>
<keyword evidence="1" id="KW-0812">Transmembrane</keyword>
<keyword evidence="1" id="KW-1133">Transmembrane helix</keyword>
<evidence type="ECO:0008006" key="4">
    <source>
        <dbReference type="Google" id="ProtNLM"/>
    </source>
</evidence>
<comment type="caution">
    <text evidence="2">The sequence shown here is derived from an EMBL/GenBank/DDBJ whole genome shotgun (WGS) entry which is preliminary data.</text>
</comment>
<accession>A0A5C7E366</accession>
<protein>
    <recommendedName>
        <fullName evidence="4">Periplasmic protein</fullName>
    </recommendedName>
</protein>
<feature type="transmembrane region" description="Helical" evidence="1">
    <location>
        <begin position="6"/>
        <end position="25"/>
    </location>
</feature>
<keyword evidence="1" id="KW-0472">Membrane</keyword>
<name>A0A5C7E366_9BACT</name>
<organism evidence="2 3">
    <name type="scientific">Campylobacter volucris</name>
    <dbReference type="NCBI Taxonomy" id="1031542"/>
    <lineage>
        <taxon>Bacteria</taxon>
        <taxon>Pseudomonadati</taxon>
        <taxon>Campylobacterota</taxon>
        <taxon>Epsilonproteobacteria</taxon>
        <taxon>Campylobacterales</taxon>
        <taxon>Campylobacteraceae</taxon>
        <taxon>Campylobacter</taxon>
    </lineage>
</organism>
<evidence type="ECO:0000313" key="2">
    <source>
        <dbReference type="EMBL" id="TXE89416.1"/>
    </source>
</evidence>
<dbReference type="AlphaFoldDB" id="A0A5C7E366"/>
<gene>
    <name evidence="2" type="ORF">FPD38_01590</name>
</gene>
<proteinExistence type="predicted"/>
<dbReference type="EMBL" id="VOWJ01000013">
    <property type="protein sequence ID" value="TXE89416.1"/>
    <property type="molecule type" value="Genomic_DNA"/>
</dbReference>
<reference evidence="2 3" key="1">
    <citation type="submission" date="2019-07" db="EMBL/GenBank/DDBJ databases">
        <title>Rapid identification of Enteric Bacteria from Whole Genome Sequences (WGS) using Average Nucleotide Identity (ANI).</title>
        <authorList>
            <person name="Lane C."/>
        </authorList>
    </citation>
    <scope>NUCLEOTIDE SEQUENCE [LARGE SCALE GENOMIC DNA]</scope>
    <source>
        <strain evidence="2 3">2016D-0084</strain>
    </source>
</reference>
<evidence type="ECO:0000256" key="1">
    <source>
        <dbReference type="SAM" id="Phobius"/>
    </source>
</evidence>
<sequence>MKKSFAMVYTIFLIIFVSFMVLFAIKIASYPPRIMKDLIFYIQGKIILFDAVELSKYFLYEARTQDKECLDEIKFKYNQAVVKIDYVYPLAKCDNGKIVTDYENPNLIIAVNASVLLNTNQGVNEEVFLQKSFFIYPKFDEYRFELQ</sequence>